<dbReference type="GO" id="GO:0004519">
    <property type="term" value="F:endonuclease activity"/>
    <property type="evidence" value="ECO:0007669"/>
    <property type="project" value="InterPro"/>
</dbReference>
<reference evidence="3 4" key="1">
    <citation type="submission" date="2019-03" db="EMBL/GenBank/DDBJ databases">
        <title>Genomic Encyclopedia of Type Strains, Phase IV (KMG-IV): sequencing the most valuable type-strain genomes for metagenomic binning, comparative biology and taxonomic classification.</title>
        <authorList>
            <person name="Goeker M."/>
        </authorList>
    </citation>
    <scope>NUCLEOTIDE SEQUENCE [LARGE SCALE GENOMIC DNA]</scope>
    <source>
        <strain evidence="3 4">DSM 100048</strain>
    </source>
</reference>
<dbReference type="PANTHER" id="PTHR41287:SF1">
    <property type="entry name" value="PROTEIN YMFN"/>
    <property type="match status" value="1"/>
</dbReference>
<protein>
    <submittedName>
        <fullName evidence="3">Phage terminase large subunit-like protein</fullName>
    </submittedName>
</protein>
<dbReference type="EMBL" id="SMBX01000006">
    <property type="protein sequence ID" value="TCU97308.1"/>
    <property type="molecule type" value="Genomic_DNA"/>
</dbReference>
<gene>
    <name evidence="3" type="ORF">EV686_106191</name>
</gene>
<dbReference type="Pfam" id="PF03354">
    <property type="entry name" value="TerL_ATPase"/>
    <property type="match status" value="1"/>
</dbReference>
<evidence type="ECO:0000259" key="2">
    <source>
        <dbReference type="Pfam" id="PF20441"/>
    </source>
</evidence>
<dbReference type="InterPro" id="IPR046461">
    <property type="entry name" value="TerL_ATPase"/>
</dbReference>
<dbReference type="OrthoDB" id="9760250at2"/>
<dbReference type="InterPro" id="IPR027417">
    <property type="entry name" value="P-loop_NTPase"/>
</dbReference>
<dbReference type="Pfam" id="PF20441">
    <property type="entry name" value="TerL_nuclease"/>
    <property type="match status" value="1"/>
</dbReference>
<dbReference type="InterPro" id="IPR005021">
    <property type="entry name" value="Terminase_largesu-like"/>
</dbReference>
<feature type="domain" description="Terminase large subunit-like ATPase" evidence="1">
    <location>
        <begin position="82"/>
        <end position="255"/>
    </location>
</feature>
<keyword evidence="4" id="KW-1185">Reference proteome</keyword>
<accession>A0A4R3V293</accession>
<sequence>MSAAQVSRSFDWDAYGRKVMAGEIPVCKWIRLAVERHYRDLETCHARGLYFSEDLAQHALESFLFLRHSKGEWAGQAFELSDWQQFWVALAFGWMRADGTRRFREIWEEVPRKNGKTTKLAGVGLYLFAFDGEGGAEVYSAATKMDQAKILHGEAQRMVQASPYLRRAIGIRLNEMYDPRPGRADKLVPLGRDAKSLDGLNPHAGLLDEVHAHPNRELYDIIKSGMGARRQPMIWQITTAGFDLSSFGYSQHEYATKVLEGIFEDDELLVIIYTVDHPERWDDPVEWAKANPNLGVSVYEEQLRAMVERARRQPTELPNLLTKRLNVWVRGGSRWLGAEQWADCGDVGLRIEDFVGQPCWIGLDLAEKSDIAALAIVFKRPDGGYAVIFRLYLNEDQAHAPENRHFYGWEQSGHLIVTPGNATDFDVIRADLQELARTHQVQEVVYDPKFATYFATKLADEDGILMVEMPQTSARFTLPIVEIENLVLTQDLAHDANPAVAWMISNVVMRESKFSGLRHPTKEKPENKIDAPVALIMAMGRALSCDAEPDLSDYFNNAVTG</sequence>
<feature type="domain" description="Terminase large subunit-like endonuclease" evidence="2">
    <location>
        <begin position="264"/>
        <end position="543"/>
    </location>
</feature>
<dbReference type="Proteomes" id="UP000294692">
    <property type="component" value="Unassembled WGS sequence"/>
</dbReference>
<name>A0A4R3V293_9BURK</name>
<proteinExistence type="predicted"/>
<evidence type="ECO:0000259" key="1">
    <source>
        <dbReference type="Pfam" id="PF03354"/>
    </source>
</evidence>
<dbReference type="RefSeq" id="WP_132477400.1">
    <property type="nucleotide sequence ID" value="NZ_JBHRVM010000001.1"/>
</dbReference>
<dbReference type="AlphaFoldDB" id="A0A4R3V293"/>
<comment type="caution">
    <text evidence="3">The sequence shown here is derived from an EMBL/GenBank/DDBJ whole genome shotgun (WGS) entry which is preliminary data.</text>
</comment>
<organism evidence="3 4">
    <name type="scientific">Paracandidimonas soli</name>
    <dbReference type="NCBI Taxonomy" id="1917182"/>
    <lineage>
        <taxon>Bacteria</taxon>
        <taxon>Pseudomonadati</taxon>
        <taxon>Pseudomonadota</taxon>
        <taxon>Betaproteobacteria</taxon>
        <taxon>Burkholderiales</taxon>
        <taxon>Alcaligenaceae</taxon>
        <taxon>Paracandidimonas</taxon>
    </lineage>
</organism>
<dbReference type="Gene3D" id="3.40.50.300">
    <property type="entry name" value="P-loop containing nucleotide triphosphate hydrolases"/>
    <property type="match status" value="1"/>
</dbReference>
<dbReference type="PANTHER" id="PTHR41287">
    <property type="match status" value="1"/>
</dbReference>
<evidence type="ECO:0000313" key="3">
    <source>
        <dbReference type="EMBL" id="TCU97308.1"/>
    </source>
</evidence>
<evidence type="ECO:0000313" key="4">
    <source>
        <dbReference type="Proteomes" id="UP000294692"/>
    </source>
</evidence>
<dbReference type="InterPro" id="IPR046462">
    <property type="entry name" value="TerL_nuclease"/>
</dbReference>